<evidence type="ECO:0000313" key="2">
    <source>
        <dbReference type="EMBL" id="AXE19551.1"/>
    </source>
</evidence>
<organism evidence="2 3">
    <name type="scientific">Runella rosea</name>
    <dbReference type="NCBI Taxonomy" id="2259595"/>
    <lineage>
        <taxon>Bacteria</taxon>
        <taxon>Pseudomonadati</taxon>
        <taxon>Bacteroidota</taxon>
        <taxon>Cytophagia</taxon>
        <taxon>Cytophagales</taxon>
        <taxon>Spirosomataceae</taxon>
        <taxon>Runella</taxon>
    </lineage>
</organism>
<name>A0A344TLN0_9BACT</name>
<feature type="transmembrane region" description="Helical" evidence="1">
    <location>
        <begin position="125"/>
        <end position="148"/>
    </location>
</feature>
<feature type="transmembrane region" description="Helical" evidence="1">
    <location>
        <begin position="160"/>
        <end position="184"/>
    </location>
</feature>
<dbReference type="AlphaFoldDB" id="A0A344TLN0"/>
<evidence type="ECO:0000313" key="3">
    <source>
        <dbReference type="Proteomes" id="UP000251993"/>
    </source>
</evidence>
<keyword evidence="1" id="KW-1133">Transmembrane helix</keyword>
<dbReference type="KEGG" id="run:DR864_18310"/>
<reference evidence="2 3" key="1">
    <citation type="submission" date="2018-07" db="EMBL/GenBank/DDBJ databases">
        <title>Genome sequencing of Runella.</title>
        <authorList>
            <person name="Baek M.-G."/>
            <person name="Yi H."/>
        </authorList>
    </citation>
    <scope>NUCLEOTIDE SEQUENCE [LARGE SCALE GENOMIC DNA]</scope>
    <source>
        <strain evidence="2 3">HYN0085</strain>
    </source>
</reference>
<sequence length="191" mass="22672">MNRVMNFPERSLEVTSAFRQKWFWMWALLPIAAYYASWLMMTVPFPLFLVIAQWWALDHNKWKENPKIWLWNFVIFVLTGLVLVMLLDHLTISEDYTLFVVIFFVIYYGIQTLNEFLLVKVFMKWRFGFWSVANLLAALFWIGILLFGKAVIDNQIKFEYLLWIIIPIMGFISNIITGLGIHLATQSRYGV</sequence>
<feature type="transmembrane region" description="Helical" evidence="1">
    <location>
        <begin position="68"/>
        <end position="87"/>
    </location>
</feature>
<accession>A0A344TLN0</accession>
<proteinExistence type="predicted"/>
<evidence type="ECO:0000256" key="1">
    <source>
        <dbReference type="SAM" id="Phobius"/>
    </source>
</evidence>
<feature type="transmembrane region" description="Helical" evidence="1">
    <location>
        <begin position="96"/>
        <end position="113"/>
    </location>
</feature>
<protein>
    <submittedName>
        <fullName evidence="2">Uncharacterized protein</fullName>
    </submittedName>
</protein>
<dbReference type="EMBL" id="CP030850">
    <property type="protein sequence ID" value="AXE19551.1"/>
    <property type="molecule type" value="Genomic_DNA"/>
</dbReference>
<feature type="transmembrane region" description="Helical" evidence="1">
    <location>
        <begin position="23"/>
        <end position="56"/>
    </location>
</feature>
<dbReference type="RefSeq" id="WP_114068320.1">
    <property type="nucleotide sequence ID" value="NZ_CP030850.1"/>
</dbReference>
<gene>
    <name evidence="2" type="ORF">DR864_18310</name>
</gene>
<keyword evidence="1" id="KW-0472">Membrane</keyword>
<dbReference type="OrthoDB" id="950139at2"/>
<keyword evidence="1" id="KW-0812">Transmembrane</keyword>
<dbReference type="Proteomes" id="UP000251993">
    <property type="component" value="Chromosome"/>
</dbReference>
<keyword evidence="3" id="KW-1185">Reference proteome</keyword>